<sequence length="342" mass="39880">MLSTTSGYVLENTTDQWFEPCSRDGDNSLGAHLSFLYYFMFVFSVVTNVLVLVIICWFDKMNTVVNIMLMNLVVSSLIFMSSLPFLGIYMQVSNWIFGSVMCKVIFSVYYLGFYSSVFFLTLLTFDRYLAIVYLMPTIHIRSRHNAIIACTVVWLISGLACIRPMLLHNSHRFLGTEYCEEYFKDLPNIDLNMLKKSGFYIQLFVFLILPLAVNIFCYIRIAITVISTNVATKNKAFRVIFFIVVLFFISWIPFNIVELLNEEPKDCKEQQRLGYALHVTRNIAYFYFCVSPVFYTFVGKRFQDYFKQLLVKYFPSLRRHISIIAVNKTTMFTAGTELSVRY</sequence>
<dbReference type="InterPro" id="IPR000276">
    <property type="entry name" value="GPCR_Rhodpsn"/>
</dbReference>
<dbReference type="Gene3D" id="1.20.1070.10">
    <property type="entry name" value="Rhodopsin 7-helix transmembrane proteins"/>
    <property type="match status" value="1"/>
</dbReference>
<evidence type="ECO:0000256" key="7">
    <source>
        <dbReference type="ARBA" id="ARBA00023170"/>
    </source>
</evidence>
<dbReference type="PANTHER" id="PTHR10489:SF922">
    <property type="entry name" value="C-C CHEMOKINE RECEPTOR FAMILY-LIKE-RELATED"/>
    <property type="match status" value="1"/>
</dbReference>
<dbReference type="InterPro" id="IPR050119">
    <property type="entry name" value="CCR1-9-like"/>
</dbReference>
<reference evidence="12 13" key="1">
    <citation type="submission" date="2021-06" db="EMBL/GenBank/DDBJ databases">
        <authorList>
            <person name="Palmer J.M."/>
        </authorList>
    </citation>
    <scope>NUCLEOTIDE SEQUENCE [LARGE SCALE GENOMIC DNA]</scope>
    <source>
        <strain evidence="12 13">AS_MEX2019</strain>
        <tissue evidence="12">Muscle</tissue>
    </source>
</reference>
<keyword evidence="13" id="KW-1185">Reference proteome</keyword>
<evidence type="ECO:0000256" key="6">
    <source>
        <dbReference type="ARBA" id="ARBA00023136"/>
    </source>
</evidence>
<dbReference type="PRINTS" id="PR00657">
    <property type="entry name" value="CCCHEMOKINER"/>
</dbReference>
<comment type="similarity">
    <text evidence="9">Belongs to the G-protein coupled receptor 1 family.</text>
</comment>
<evidence type="ECO:0000256" key="10">
    <source>
        <dbReference type="SAM" id="Phobius"/>
    </source>
</evidence>
<evidence type="ECO:0000259" key="11">
    <source>
        <dbReference type="PROSITE" id="PS50262"/>
    </source>
</evidence>
<dbReference type="Pfam" id="PF00001">
    <property type="entry name" value="7tm_1"/>
    <property type="match status" value="1"/>
</dbReference>
<evidence type="ECO:0000256" key="1">
    <source>
        <dbReference type="ARBA" id="ARBA00004651"/>
    </source>
</evidence>
<evidence type="ECO:0000256" key="3">
    <source>
        <dbReference type="ARBA" id="ARBA00022692"/>
    </source>
</evidence>
<feature type="transmembrane region" description="Helical" evidence="10">
    <location>
        <begin position="235"/>
        <end position="254"/>
    </location>
</feature>
<feature type="transmembrane region" description="Helical" evidence="10">
    <location>
        <begin position="199"/>
        <end position="223"/>
    </location>
</feature>
<evidence type="ECO:0000256" key="8">
    <source>
        <dbReference type="ARBA" id="ARBA00023224"/>
    </source>
</evidence>
<dbReference type="InterPro" id="IPR000355">
    <property type="entry name" value="Chemokine_rcpt"/>
</dbReference>
<feature type="transmembrane region" description="Helical" evidence="10">
    <location>
        <begin position="69"/>
        <end position="92"/>
    </location>
</feature>
<keyword evidence="8 9" id="KW-0807">Transducer</keyword>
<feature type="transmembrane region" description="Helical" evidence="10">
    <location>
        <begin position="146"/>
        <end position="166"/>
    </location>
</feature>
<keyword evidence="2" id="KW-1003">Cell membrane</keyword>
<evidence type="ECO:0000256" key="9">
    <source>
        <dbReference type="RuleBase" id="RU000688"/>
    </source>
</evidence>
<feature type="domain" description="G-protein coupled receptors family 1 profile" evidence="11">
    <location>
        <begin position="47"/>
        <end position="295"/>
    </location>
</feature>
<accession>A0ABV0ZDU8</accession>
<dbReference type="EMBL" id="JAHRIP010058127">
    <property type="protein sequence ID" value="MEQ2303785.1"/>
    <property type="molecule type" value="Genomic_DNA"/>
</dbReference>
<keyword evidence="6 10" id="KW-0472">Membrane</keyword>
<dbReference type="PROSITE" id="PS50262">
    <property type="entry name" value="G_PROTEIN_RECEP_F1_2"/>
    <property type="match status" value="1"/>
</dbReference>
<gene>
    <name evidence="12" type="ORF">AMECASPLE_020403</name>
</gene>
<comment type="caution">
    <text evidence="12">The sequence shown here is derived from an EMBL/GenBank/DDBJ whole genome shotgun (WGS) entry which is preliminary data.</text>
</comment>
<evidence type="ECO:0000313" key="13">
    <source>
        <dbReference type="Proteomes" id="UP001469553"/>
    </source>
</evidence>
<dbReference type="InterPro" id="IPR017452">
    <property type="entry name" value="GPCR_Rhodpsn_7TM"/>
</dbReference>
<feature type="transmembrane region" description="Helical" evidence="10">
    <location>
        <begin position="282"/>
        <end position="298"/>
    </location>
</feature>
<evidence type="ECO:0000256" key="5">
    <source>
        <dbReference type="ARBA" id="ARBA00023040"/>
    </source>
</evidence>
<evidence type="ECO:0000313" key="12">
    <source>
        <dbReference type="EMBL" id="MEQ2303785.1"/>
    </source>
</evidence>
<feature type="transmembrane region" description="Helical" evidence="10">
    <location>
        <begin position="104"/>
        <end position="125"/>
    </location>
</feature>
<dbReference type="Proteomes" id="UP001469553">
    <property type="component" value="Unassembled WGS sequence"/>
</dbReference>
<keyword evidence="3 9" id="KW-0812">Transmembrane</keyword>
<proteinExistence type="inferred from homology"/>
<keyword evidence="7 9" id="KW-0675">Receptor</keyword>
<protein>
    <recommendedName>
        <fullName evidence="11">G-protein coupled receptors family 1 profile domain-containing protein</fullName>
    </recommendedName>
</protein>
<name>A0ABV0ZDU8_9TELE</name>
<dbReference type="PRINTS" id="PR00237">
    <property type="entry name" value="GPCRRHODOPSN"/>
</dbReference>
<keyword evidence="5 9" id="KW-0297">G-protein coupled receptor</keyword>
<keyword evidence="4 10" id="KW-1133">Transmembrane helix</keyword>
<comment type="subcellular location">
    <subcellularLocation>
        <location evidence="1">Cell membrane</location>
        <topology evidence="1">Multi-pass membrane protein</topology>
    </subcellularLocation>
</comment>
<organism evidence="12 13">
    <name type="scientific">Ameca splendens</name>
    <dbReference type="NCBI Taxonomy" id="208324"/>
    <lineage>
        <taxon>Eukaryota</taxon>
        <taxon>Metazoa</taxon>
        <taxon>Chordata</taxon>
        <taxon>Craniata</taxon>
        <taxon>Vertebrata</taxon>
        <taxon>Euteleostomi</taxon>
        <taxon>Actinopterygii</taxon>
        <taxon>Neopterygii</taxon>
        <taxon>Teleostei</taxon>
        <taxon>Neoteleostei</taxon>
        <taxon>Acanthomorphata</taxon>
        <taxon>Ovalentaria</taxon>
        <taxon>Atherinomorphae</taxon>
        <taxon>Cyprinodontiformes</taxon>
        <taxon>Goodeidae</taxon>
        <taxon>Ameca</taxon>
    </lineage>
</organism>
<evidence type="ECO:0000256" key="4">
    <source>
        <dbReference type="ARBA" id="ARBA00022989"/>
    </source>
</evidence>
<evidence type="ECO:0000256" key="2">
    <source>
        <dbReference type="ARBA" id="ARBA00022475"/>
    </source>
</evidence>
<dbReference type="PANTHER" id="PTHR10489">
    <property type="entry name" value="CELL ADHESION MOLECULE"/>
    <property type="match status" value="1"/>
</dbReference>
<feature type="transmembrane region" description="Helical" evidence="10">
    <location>
        <begin position="35"/>
        <end position="57"/>
    </location>
</feature>
<dbReference type="PROSITE" id="PS00237">
    <property type="entry name" value="G_PROTEIN_RECEP_F1_1"/>
    <property type="match status" value="1"/>
</dbReference>
<dbReference type="SUPFAM" id="SSF81321">
    <property type="entry name" value="Family A G protein-coupled receptor-like"/>
    <property type="match status" value="1"/>
</dbReference>